<dbReference type="Pfam" id="PF00078">
    <property type="entry name" value="RVT_1"/>
    <property type="match status" value="1"/>
</dbReference>
<dbReference type="HOGENOM" id="CLU_002435_3_0_1"/>
<keyword evidence="4" id="KW-1185">Reference proteome</keyword>
<evidence type="ECO:0000259" key="1">
    <source>
        <dbReference type="Pfam" id="PF00078"/>
    </source>
</evidence>
<dbReference type="EMBL" id="JEMT01005584">
    <property type="protein sequence ID" value="EXX79111.1"/>
    <property type="molecule type" value="Genomic_DNA"/>
</dbReference>
<dbReference type="AlphaFoldDB" id="A0A015M281"/>
<accession>A0A015M281</accession>
<reference evidence="3 4" key="1">
    <citation type="submission" date="2014-02" db="EMBL/GenBank/DDBJ databases">
        <title>Single nucleus genome sequencing reveals high similarity among nuclei of an endomycorrhizal fungus.</title>
        <authorList>
            <person name="Lin K."/>
            <person name="Geurts R."/>
            <person name="Zhang Z."/>
            <person name="Limpens E."/>
            <person name="Saunders D.G."/>
            <person name="Mu D."/>
            <person name="Pang E."/>
            <person name="Cao H."/>
            <person name="Cha H."/>
            <person name="Lin T."/>
            <person name="Zhou Q."/>
            <person name="Shang Y."/>
            <person name="Li Y."/>
            <person name="Ivanov S."/>
            <person name="Sharma T."/>
            <person name="Velzen R.V."/>
            <person name="Ruijter N.D."/>
            <person name="Aanen D.K."/>
            <person name="Win J."/>
            <person name="Kamoun S."/>
            <person name="Bisseling T."/>
            <person name="Huang S."/>
        </authorList>
    </citation>
    <scope>NUCLEOTIDE SEQUENCE [LARGE SCALE GENOMIC DNA]</scope>
    <source>
        <strain evidence="3">DAOM 197198w</strain>
        <strain evidence="4">DAOM197198w</strain>
    </source>
</reference>
<evidence type="ECO:0000313" key="4">
    <source>
        <dbReference type="Proteomes" id="UP000022910"/>
    </source>
</evidence>
<comment type="caution">
    <text evidence="3">The sequence shown here is derived from an EMBL/GenBank/DDBJ whole genome shotgun (WGS) entry which is preliminary data.</text>
</comment>
<protein>
    <recommendedName>
        <fullName evidence="1">Reverse transcriptase domain-containing protein</fullName>
    </recommendedName>
</protein>
<dbReference type="InterPro" id="IPR043502">
    <property type="entry name" value="DNA/RNA_pol_sf"/>
</dbReference>
<organism evidence="3 4">
    <name type="scientific">Rhizophagus irregularis (strain DAOM 197198w)</name>
    <name type="common">Glomus intraradices</name>
    <dbReference type="NCBI Taxonomy" id="1432141"/>
    <lineage>
        <taxon>Eukaryota</taxon>
        <taxon>Fungi</taxon>
        <taxon>Fungi incertae sedis</taxon>
        <taxon>Mucoromycota</taxon>
        <taxon>Glomeromycotina</taxon>
        <taxon>Glomeromycetes</taxon>
        <taxon>Glomerales</taxon>
        <taxon>Glomeraceae</taxon>
        <taxon>Rhizophagus</taxon>
    </lineage>
</organism>
<dbReference type="Proteomes" id="UP000022910">
    <property type="component" value="Unassembled WGS sequence"/>
</dbReference>
<gene>
    <name evidence="3" type="ORF">RirG_008750</name>
    <name evidence="2" type="ORF">RirG_068850</name>
</gene>
<evidence type="ECO:0000313" key="3">
    <source>
        <dbReference type="EMBL" id="EXX79111.1"/>
    </source>
</evidence>
<dbReference type="PANTHER" id="PTHR19446">
    <property type="entry name" value="REVERSE TRANSCRIPTASES"/>
    <property type="match status" value="1"/>
</dbReference>
<name>A0A015M281_RHIIW</name>
<dbReference type="EMBL" id="JEMT01015311">
    <property type="protein sequence ID" value="EXX72491.1"/>
    <property type="molecule type" value="Genomic_DNA"/>
</dbReference>
<feature type="domain" description="Reverse transcriptase" evidence="1">
    <location>
        <begin position="164"/>
        <end position="261"/>
    </location>
</feature>
<dbReference type="OrthoDB" id="2487882at2759"/>
<sequence length="262" mass="31003">MTTDLKEMIIRIMDKRRGQIKIDSCQKTSEDRVRIITNHEEIKDEVVEHYKNWTCTRKFDEEEFGKNWEPYYNKLETVDEHIYDHLCDEVTLIECDLTLKNVKYDKAAGASGIPYDFWKKSGYYTKKALIEIINLVIKEGTWPKEWKDGIIYPIKKTMEWNRDLKLTRPIMLIETARKIVIKILTNRLNDIITKYNILRGKNFVALKYESTFEPIKILQAIIENANINKKEAWIVLMDISKAYDSVSSKSLKKGMERIKLPE</sequence>
<dbReference type="STRING" id="1432141.A0A015M281"/>
<dbReference type="SUPFAM" id="SSF56672">
    <property type="entry name" value="DNA/RNA polymerases"/>
    <property type="match status" value="1"/>
</dbReference>
<evidence type="ECO:0000313" key="2">
    <source>
        <dbReference type="EMBL" id="EXX72491.1"/>
    </source>
</evidence>
<dbReference type="InterPro" id="IPR000477">
    <property type="entry name" value="RT_dom"/>
</dbReference>
<proteinExistence type="predicted"/>